<feature type="region of interest" description="Disordered" evidence="1">
    <location>
        <begin position="351"/>
        <end position="374"/>
    </location>
</feature>
<name>A0ABW1F275_9ACTN</name>
<feature type="transmembrane region" description="Helical" evidence="2">
    <location>
        <begin position="126"/>
        <end position="146"/>
    </location>
</feature>
<feature type="transmembrane region" description="Helical" evidence="2">
    <location>
        <begin position="58"/>
        <end position="81"/>
    </location>
</feature>
<dbReference type="Proteomes" id="UP001596067">
    <property type="component" value="Unassembled WGS sequence"/>
</dbReference>
<feature type="transmembrane region" description="Helical" evidence="2">
    <location>
        <begin position="93"/>
        <end position="114"/>
    </location>
</feature>
<evidence type="ECO:0000313" key="4">
    <source>
        <dbReference type="Proteomes" id="UP001596067"/>
    </source>
</evidence>
<dbReference type="RefSeq" id="WP_313763588.1">
    <property type="nucleotide sequence ID" value="NZ_BAAAVH010000113.1"/>
</dbReference>
<evidence type="ECO:0000256" key="2">
    <source>
        <dbReference type="SAM" id="Phobius"/>
    </source>
</evidence>
<gene>
    <name evidence="3" type="ORF">ACFP0N_26365</name>
</gene>
<accession>A0ABW1F275</accession>
<sequence length="374" mass="38917">MQQRTHAAHPQGSAPPGRFDWPFAIHPTRIAWHAAMAIVRPAAAAMAGWSLYVVARHYGVPAFLALFAVAVFDGIGLGCLYQATEAVKAGRSAAAAGLATLSMAGVSISLNVQHARIIHGGHPAEIMFSTPAVGLLILSALSWSAIRAEARAARGESPMRLPAYGLWGWILAPQQAAGALQQRAVDHVTSGASPAHQPASLPPARNIEDVIAAEFAEIGPAAAVQRVAAANPNADDAEIADILATYQVTLTAAQVGLLLERAAVPTVRLDRVPQPPATDEHPALDPAQAMRGDAPQVNGMSLAGAIATMARHLGGLDADAKTIVQRLALQGMATDTAYVRAALSRARKAEAKAEVDAAANQQRTERSSGTGFYP</sequence>
<evidence type="ECO:0000313" key="3">
    <source>
        <dbReference type="EMBL" id="MFC5888496.1"/>
    </source>
</evidence>
<proteinExistence type="predicted"/>
<keyword evidence="4" id="KW-1185">Reference proteome</keyword>
<feature type="transmembrane region" description="Helical" evidence="2">
    <location>
        <begin position="30"/>
        <end position="52"/>
    </location>
</feature>
<protein>
    <recommendedName>
        <fullName evidence="5">DUF2637 domain-containing protein</fullName>
    </recommendedName>
</protein>
<keyword evidence="2" id="KW-0812">Transmembrane</keyword>
<evidence type="ECO:0000256" key="1">
    <source>
        <dbReference type="SAM" id="MobiDB-lite"/>
    </source>
</evidence>
<dbReference type="EMBL" id="JBHSOD010000041">
    <property type="protein sequence ID" value="MFC5888496.1"/>
    <property type="molecule type" value="Genomic_DNA"/>
</dbReference>
<evidence type="ECO:0008006" key="5">
    <source>
        <dbReference type="Google" id="ProtNLM"/>
    </source>
</evidence>
<reference evidence="4" key="1">
    <citation type="journal article" date="2019" name="Int. J. Syst. Evol. Microbiol.">
        <title>The Global Catalogue of Microorganisms (GCM) 10K type strain sequencing project: providing services to taxonomists for standard genome sequencing and annotation.</title>
        <authorList>
            <consortium name="The Broad Institute Genomics Platform"/>
            <consortium name="The Broad Institute Genome Sequencing Center for Infectious Disease"/>
            <person name="Wu L."/>
            <person name="Ma J."/>
        </authorList>
    </citation>
    <scope>NUCLEOTIDE SEQUENCE [LARGE SCALE GENOMIC DNA]</scope>
    <source>
        <strain evidence="4">CGMCC 4.1469</strain>
    </source>
</reference>
<keyword evidence="2" id="KW-0472">Membrane</keyword>
<organism evidence="3 4">
    <name type="scientific">Kitasatospora aburaviensis</name>
    <dbReference type="NCBI Taxonomy" id="67265"/>
    <lineage>
        <taxon>Bacteria</taxon>
        <taxon>Bacillati</taxon>
        <taxon>Actinomycetota</taxon>
        <taxon>Actinomycetes</taxon>
        <taxon>Kitasatosporales</taxon>
        <taxon>Streptomycetaceae</taxon>
        <taxon>Kitasatospora</taxon>
    </lineage>
</organism>
<keyword evidence="2" id="KW-1133">Transmembrane helix</keyword>
<comment type="caution">
    <text evidence="3">The sequence shown here is derived from an EMBL/GenBank/DDBJ whole genome shotgun (WGS) entry which is preliminary data.</text>
</comment>